<name>A0A2M9D2J8_9MICO</name>
<dbReference type="EMBL" id="PGFH01000002">
    <property type="protein sequence ID" value="PJJ78409.1"/>
    <property type="molecule type" value="Genomic_DNA"/>
</dbReference>
<dbReference type="SUPFAM" id="SSF102198">
    <property type="entry name" value="Putative cyclase"/>
    <property type="match status" value="1"/>
</dbReference>
<sequence>MRELSHPITSGMQVYPGDPAVSIESALSVEQDGVDVSLLHLGSHTGTHLDAPSHTVAGGRTTAAISLDELVGDALIVHLAEQRAHANYGLAEITEALGEIPAAVPAIVIINTGWAQHFGSDEALNHPSLAPDAAAELWSRGMRLLAVDTLSPDPTGEGSTDFPVHEIVLGDDGLIVENITGLEGLPERVRIGFFPLAIDADGAPVRAVVLDD</sequence>
<gene>
    <name evidence="1" type="ORF">CLV85_1979</name>
</gene>
<dbReference type="InterPro" id="IPR007325">
    <property type="entry name" value="KFase/CYL"/>
</dbReference>
<dbReference type="Gene3D" id="3.50.30.50">
    <property type="entry name" value="Putative cyclase"/>
    <property type="match status" value="1"/>
</dbReference>
<proteinExistence type="predicted"/>
<dbReference type="GO" id="GO:0004061">
    <property type="term" value="F:arylformamidase activity"/>
    <property type="evidence" value="ECO:0007669"/>
    <property type="project" value="InterPro"/>
</dbReference>
<keyword evidence="2" id="KW-1185">Reference proteome</keyword>
<dbReference type="PANTHER" id="PTHR31118:SF32">
    <property type="entry name" value="KYNURENINE FORMAMIDASE"/>
    <property type="match status" value="1"/>
</dbReference>
<dbReference type="InterPro" id="IPR037175">
    <property type="entry name" value="KFase_sf"/>
</dbReference>
<evidence type="ECO:0000313" key="1">
    <source>
        <dbReference type="EMBL" id="PJJ78409.1"/>
    </source>
</evidence>
<comment type="caution">
    <text evidence="1">The sequence shown here is derived from an EMBL/GenBank/DDBJ whole genome shotgun (WGS) entry which is preliminary data.</text>
</comment>
<dbReference type="Proteomes" id="UP000231742">
    <property type="component" value="Unassembled WGS sequence"/>
</dbReference>
<dbReference type="PANTHER" id="PTHR31118">
    <property type="entry name" value="CYCLASE-LIKE PROTEIN 2"/>
    <property type="match status" value="1"/>
</dbReference>
<accession>A0A2M9D2J8</accession>
<protein>
    <submittedName>
        <fullName evidence="1">Kynurenine formamidase</fullName>
    </submittedName>
</protein>
<organism evidence="1 2">
    <name type="scientific">Salinibacterium amurskyense</name>
    <dbReference type="NCBI Taxonomy" id="205941"/>
    <lineage>
        <taxon>Bacteria</taxon>
        <taxon>Bacillati</taxon>
        <taxon>Actinomycetota</taxon>
        <taxon>Actinomycetes</taxon>
        <taxon>Micrococcales</taxon>
        <taxon>Microbacteriaceae</taxon>
        <taxon>Salinibacterium</taxon>
    </lineage>
</organism>
<dbReference type="RefSeq" id="WP_100389453.1">
    <property type="nucleotide sequence ID" value="NZ_BMZU01000002.1"/>
</dbReference>
<evidence type="ECO:0000313" key="2">
    <source>
        <dbReference type="Proteomes" id="UP000231742"/>
    </source>
</evidence>
<dbReference type="GO" id="GO:0019441">
    <property type="term" value="P:L-tryptophan catabolic process to kynurenine"/>
    <property type="evidence" value="ECO:0007669"/>
    <property type="project" value="InterPro"/>
</dbReference>
<dbReference type="OrthoDB" id="7067800at2"/>
<reference evidence="1 2" key="1">
    <citation type="submission" date="2017-11" db="EMBL/GenBank/DDBJ databases">
        <title>Genomic Encyclopedia of Archaeal and Bacterial Type Strains, Phase II (KMG-II): From Individual Species to Whole Genera.</title>
        <authorList>
            <person name="Goeker M."/>
        </authorList>
    </citation>
    <scope>NUCLEOTIDE SEQUENCE [LARGE SCALE GENOMIC DNA]</scope>
    <source>
        <strain evidence="1 2">DSM 16400</strain>
    </source>
</reference>
<dbReference type="AlphaFoldDB" id="A0A2M9D2J8"/>
<dbReference type="Pfam" id="PF04199">
    <property type="entry name" value="Cyclase"/>
    <property type="match status" value="1"/>
</dbReference>